<dbReference type="PANTHER" id="PTHR34707:SF1">
    <property type="entry name" value="VIMENTIN-TYPE INTERMEDIATE FILAMENT-ASSOCIATED COILED-COIL PROTEIN"/>
    <property type="match status" value="1"/>
</dbReference>
<name>A0A485K600_9STRA</name>
<dbReference type="GO" id="GO:0045098">
    <property type="term" value="C:type III intermediate filament"/>
    <property type="evidence" value="ECO:0007669"/>
    <property type="project" value="TreeGrafter"/>
</dbReference>
<feature type="coiled-coil region" evidence="1">
    <location>
        <begin position="398"/>
        <end position="495"/>
    </location>
</feature>
<keyword evidence="5" id="KW-1185">Reference proteome</keyword>
<dbReference type="EMBL" id="CAADRA010000167">
    <property type="protein sequence ID" value="VFT79023.1"/>
    <property type="molecule type" value="Genomic_DNA"/>
</dbReference>
<dbReference type="OrthoDB" id="78820at2759"/>
<feature type="compositionally biased region" description="Basic residues" evidence="2">
    <location>
        <begin position="637"/>
        <end position="648"/>
    </location>
</feature>
<reference evidence="4 5" key="1">
    <citation type="submission" date="2019-03" db="EMBL/GenBank/DDBJ databases">
        <authorList>
            <person name="Gaulin E."/>
            <person name="Dumas B."/>
        </authorList>
    </citation>
    <scope>NUCLEOTIDE SEQUENCE [LARGE SCALE GENOMIC DNA]</scope>
    <source>
        <strain evidence="4">CBS 568.67</strain>
    </source>
</reference>
<dbReference type="AlphaFoldDB" id="A0A485K600"/>
<protein>
    <submittedName>
        <fullName evidence="4">Aste57867_1814 protein</fullName>
    </submittedName>
</protein>
<organism evidence="4 5">
    <name type="scientific">Aphanomyces stellatus</name>
    <dbReference type="NCBI Taxonomy" id="120398"/>
    <lineage>
        <taxon>Eukaryota</taxon>
        <taxon>Sar</taxon>
        <taxon>Stramenopiles</taxon>
        <taxon>Oomycota</taxon>
        <taxon>Saprolegniomycetes</taxon>
        <taxon>Saprolegniales</taxon>
        <taxon>Verrucalvaceae</taxon>
        <taxon>Aphanomyces</taxon>
    </lineage>
</organism>
<evidence type="ECO:0000313" key="5">
    <source>
        <dbReference type="Proteomes" id="UP000332933"/>
    </source>
</evidence>
<dbReference type="EMBL" id="VJMH01000167">
    <property type="protein sequence ID" value="KAF0718245.1"/>
    <property type="molecule type" value="Genomic_DNA"/>
</dbReference>
<evidence type="ECO:0000313" key="3">
    <source>
        <dbReference type="EMBL" id="KAF0718245.1"/>
    </source>
</evidence>
<reference evidence="3" key="2">
    <citation type="submission" date="2019-06" db="EMBL/GenBank/DDBJ databases">
        <title>Genomics analysis of Aphanomyces spp. identifies a new class of oomycete effector associated with host adaptation.</title>
        <authorList>
            <person name="Gaulin E."/>
        </authorList>
    </citation>
    <scope>NUCLEOTIDE SEQUENCE</scope>
    <source>
        <strain evidence="3">CBS 578.67</strain>
    </source>
</reference>
<evidence type="ECO:0000313" key="4">
    <source>
        <dbReference type="EMBL" id="VFT79023.1"/>
    </source>
</evidence>
<feature type="region of interest" description="Disordered" evidence="2">
    <location>
        <begin position="608"/>
        <end position="648"/>
    </location>
</feature>
<sequence length="648" mass="72778">MSSGFKLHAHEILRDPTKDELYNGPTREKLPAAVQRMDAADTACTFCGVSYFVFAEVQELQERVRKYDDQCRAFKAWVGQEKATNGAMRAQIAHWKAGFDATMGQTTQTLQDFNQLHAAQAAQIQSLHESVHAKEADIVRVRQQGQDETAAAVRVLEEQLHEKATLLASMEKQVEHAASDANAAHRVKEAQWNAERAAITASWTSKVAAVEAERMRVESLLFAKDDELDACGLQLNEMEGRAERAEAALREADGALADSAAASQVADIKVAEAVKQMQEMKAALRCVQDDAARTLAHADVERTELASLQDEMAKWKHEATMLTKNKTLLLQEREELKAQVASADEKIKGGKMQLHALQLRLDEQVRGADAAAATHKNALDAVKMEWAKEVAHLKSYNANALDCTKMECQHQVETLEDEVRRLRLDVPRMEQLLLVAEKRVEDMERALQDARGRCQSYMEELQQTKLSVHQAKSSHNSLERKLVEMEKDQKDAVAAVQQHQTEMELKQGAWEKKMTAALADKDAKIAALHKELAQAPKEVIKEVIKSIPNQTPVEHKDVDRLTQLLARKDEEIHLLQLTVHRECMERTSMLEKMRSAKILPDMITENRMEQSPNNHDEHEADSSATHGGGLASFYEKLRKKKPKPKTKS</sequence>
<feature type="compositionally biased region" description="Basic and acidic residues" evidence="2">
    <location>
        <begin position="608"/>
        <end position="621"/>
    </location>
</feature>
<gene>
    <name evidence="4" type="primary">Aste57867_1814</name>
    <name evidence="3" type="ORF">As57867_001812</name>
    <name evidence="4" type="ORF">ASTE57867_1814</name>
</gene>
<keyword evidence="1" id="KW-0175">Coiled coil</keyword>
<proteinExistence type="predicted"/>
<dbReference type="Proteomes" id="UP000332933">
    <property type="component" value="Unassembled WGS sequence"/>
</dbReference>
<evidence type="ECO:0000256" key="2">
    <source>
        <dbReference type="SAM" id="MobiDB-lite"/>
    </source>
</evidence>
<feature type="coiled-coil region" evidence="1">
    <location>
        <begin position="228"/>
        <end position="346"/>
    </location>
</feature>
<dbReference type="PANTHER" id="PTHR34707">
    <property type="entry name" value="VIMENTIN-TYPE INTERMEDIATE FILAMENT-ASSOCIATED COILED-COIL PROTEIN"/>
    <property type="match status" value="1"/>
</dbReference>
<evidence type="ECO:0000256" key="1">
    <source>
        <dbReference type="SAM" id="Coils"/>
    </source>
</evidence>
<accession>A0A485K600</accession>